<name>A0A4Q7ZT48_9ACTN</name>
<evidence type="ECO:0000313" key="2">
    <source>
        <dbReference type="Proteomes" id="UP000292564"/>
    </source>
</evidence>
<keyword evidence="2" id="KW-1185">Reference proteome</keyword>
<dbReference type="AlphaFoldDB" id="A0A4Q7ZT48"/>
<proteinExistence type="predicted"/>
<accession>A0A4Q7ZT48</accession>
<gene>
    <name evidence="1" type="ORF">EV385_5622</name>
</gene>
<dbReference type="EMBL" id="SHKY01000001">
    <property type="protein sequence ID" value="RZU53689.1"/>
    <property type="molecule type" value="Genomic_DNA"/>
</dbReference>
<evidence type="ECO:0000313" key="1">
    <source>
        <dbReference type="EMBL" id="RZU53689.1"/>
    </source>
</evidence>
<protein>
    <submittedName>
        <fullName evidence="1">Uncharacterized protein</fullName>
    </submittedName>
</protein>
<organism evidence="1 2">
    <name type="scientific">Krasilnikovia cinnamomea</name>
    <dbReference type="NCBI Taxonomy" id="349313"/>
    <lineage>
        <taxon>Bacteria</taxon>
        <taxon>Bacillati</taxon>
        <taxon>Actinomycetota</taxon>
        <taxon>Actinomycetes</taxon>
        <taxon>Micromonosporales</taxon>
        <taxon>Micromonosporaceae</taxon>
        <taxon>Krasilnikovia</taxon>
    </lineage>
</organism>
<dbReference type="RefSeq" id="WP_130512150.1">
    <property type="nucleotide sequence ID" value="NZ_SHKY01000001.1"/>
</dbReference>
<dbReference type="Proteomes" id="UP000292564">
    <property type="component" value="Unassembled WGS sequence"/>
</dbReference>
<sequence length="97" mass="10099">MTRADTLAERHAYLEGGLAEVRCGRCGADVRARKLSPRHTSVQWSTRAERACAVLAAAAAAGGVTALVPTCPDLRDSIDRAVCEGRLAVSEGHLGAA</sequence>
<reference evidence="1 2" key="1">
    <citation type="submission" date="2019-02" db="EMBL/GenBank/DDBJ databases">
        <title>Sequencing the genomes of 1000 actinobacteria strains.</title>
        <authorList>
            <person name="Klenk H.-P."/>
        </authorList>
    </citation>
    <scope>NUCLEOTIDE SEQUENCE [LARGE SCALE GENOMIC DNA]</scope>
    <source>
        <strain evidence="1 2">DSM 45162</strain>
    </source>
</reference>
<comment type="caution">
    <text evidence="1">The sequence shown here is derived from an EMBL/GenBank/DDBJ whole genome shotgun (WGS) entry which is preliminary data.</text>
</comment>
<dbReference type="OrthoDB" id="4554341at2"/>